<proteinExistence type="predicted"/>
<accession>D5RHP0</accession>
<dbReference type="Proteomes" id="UP000005324">
    <property type="component" value="Unassembled WGS sequence"/>
</dbReference>
<dbReference type="InterPro" id="IPR051321">
    <property type="entry name" value="PHA/PHB_synthase"/>
</dbReference>
<dbReference type="HOGENOM" id="CLU_035017_0_1_5"/>
<dbReference type="PANTHER" id="PTHR36837:SF2">
    <property type="entry name" value="POLY(3-HYDROXYALKANOATE) POLYMERASE SUBUNIT PHAC"/>
    <property type="match status" value="1"/>
</dbReference>
<organism evidence="2 3">
    <name type="scientific">Pseudoroseomonas cervicalis ATCC 49957</name>
    <dbReference type="NCBI Taxonomy" id="525371"/>
    <lineage>
        <taxon>Bacteria</taxon>
        <taxon>Pseudomonadati</taxon>
        <taxon>Pseudomonadota</taxon>
        <taxon>Alphaproteobacteria</taxon>
        <taxon>Acetobacterales</taxon>
        <taxon>Roseomonadaceae</taxon>
        <taxon>Roseomonas</taxon>
    </lineage>
</organism>
<dbReference type="SUPFAM" id="SSF53474">
    <property type="entry name" value="alpha/beta-Hydrolases"/>
    <property type="match status" value="1"/>
</dbReference>
<dbReference type="Pfam" id="PF00561">
    <property type="entry name" value="Abhydrolase_1"/>
    <property type="match status" value="1"/>
</dbReference>
<dbReference type="RefSeq" id="WP_007003659.1">
    <property type="nucleotide sequence ID" value="NZ_GG770778.1"/>
</dbReference>
<protein>
    <submittedName>
        <fullName evidence="2">Hydrolase, alpha/beta domain protein</fullName>
    </submittedName>
</protein>
<sequence>LHLNLALLRGMGAALSLETLAGPAASLPFSPASPSWSDAWPISKAGRAEMQRISRALAQGGHDPERFRAAVLRRLARQDRALIAGLAAYRRHPYRREMPSPPVLWQEGDSRLLDYGGEGPAVLVVPSLVNRAEVLDLMPGHSLLRWLAGQGCRVLLLDWGWPEEAERGFTLTDYIAGRLERAIAAPALAPLGKLALVGYCMGGLLTLAAALRRPERLRGLALLATPWDFHAGDDATRQRALALAALLPGLEPLLQAQGALPVDVIQTLFAGLDPWGIAAKFRAFAAMDPDSPRAQMFVALEDWLNDGIPLAAPVAREALGGWYGRNETARLRWRVAGAVVDPTALRLPSFVAIPQADRIVPPDSAAALAALLPGAHIRHVPAGHIGMAAGSRAEAVLWQPLREWLGPL</sequence>
<feature type="domain" description="AB hydrolase-1" evidence="1">
    <location>
        <begin position="139"/>
        <end position="386"/>
    </location>
</feature>
<dbReference type="InterPro" id="IPR029058">
    <property type="entry name" value="AB_hydrolase_fold"/>
</dbReference>
<evidence type="ECO:0000259" key="1">
    <source>
        <dbReference type="Pfam" id="PF00561"/>
    </source>
</evidence>
<dbReference type="GO" id="GO:0016787">
    <property type="term" value="F:hydrolase activity"/>
    <property type="evidence" value="ECO:0007669"/>
    <property type="project" value="UniProtKB-KW"/>
</dbReference>
<dbReference type="EMBL" id="ADVL01000108">
    <property type="protein sequence ID" value="EFH13182.1"/>
    <property type="molecule type" value="Genomic_DNA"/>
</dbReference>
<dbReference type="AlphaFoldDB" id="D5RHP0"/>
<reference evidence="2 3" key="1">
    <citation type="submission" date="2010-04" db="EMBL/GenBank/DDBJ databases">
        <authorList>
            <person name="Qin X."/>
            <person name="Bachman B."/>
            <person name="Battles P."/>
            <person name="Bell A."/>
            <person name="Bess C."/>
            <person name="Bickham C."/>
            <person name="Chaboub L."/>
            <person name="Chen D."/>
            <person name="Coyle M."/>
            <person name="Deiros D.R."/>
            <person name="Dinh H."/>
            <person name="Forbes L."/>
            <person name="Fowler G."/>
            <person name="Francisco L."/>
            <person name="Fu Q."/>
            <person name="Gubbala S."/>
            <person name="Hale W."/>
            <person name="Han Y."/>
            <person name="Hemphill L."/>
            <person name="Highlander S.K."/>
            <person name="Hirani K."/>
            <person name="Hogues M."/>
            <person name="Jackson L."/>
            <person name="Jakkamsetti A."/>
            <person name="Javaid M."/>
            <person name="Jiang H."/>
            <person name="Korchina V."/>
            <person name="Kovar C."/>
            <person name="Lara F."/>
            <person name="Lee S."/>
            <person name="Mata R."/>
            <person name="Mathew T."/>
            <person name="Moen C."/>
            <person name="Morales K."/>
            <person name="Munidasa M."/>
            <person name="Nazareth L."/>
            <person name="Ngo R."/>
            <person name="Nguyen L."/>
            <person name="Okwuonu G."/>
            <person name="Ongeri F."/>
            <person name="Patil S."/>
            <person name="Petrosino J."/>
            <person name="Pham C."/>
            <person name="Pham P."/>
            <person name="Pu L.-L."/>
            <person name="Puazo M."/>
            <person name="Raj R."/>
            <person name="Reid J."/>
            <person name="Rouhana J."/>
            <person name="Saada N."/>
            <person name="Shang Y."/>
            <person name="Simmons D."/>
            <person name="Thornton R."/>
            <person name="Warren J."/>
            <person name="Weissenberger G."/>
            <person name="Zhang J."/>
            <person name="Zhang L."/>
            <person name="Zhou C."/>
            <person name="Zhu D."/>
            <person name="Muzny D."/>
            <person name="Worley K."/>
            <person name="Gibbs R."/>
        </authorList>
    </citation>
    <scope>NUCLEOTIDE SEQUENCE [LARGE SCALE GENOMIC DNA]</scope>
    <source>
        <strain evidence="2 3">ATCC 49957</strain>
    </source>
</reference>
<name>D5RHP0_9PROT</name>
<keyword evidence="2" id="KW-0378">Hydrolase</keyword>
<dbReference type="Gene3D" id="3.40.50.1820">
    <property type="entry name" value="alpha/beta hydrolase"/>
    <property type="match status" value="1"/>
</dbReference>
<evidence type="ECO:0000313" key="2">
    <source>
        <dbReference type="EMBL" id="EFH13182.1"/>
    </source>
</evidence>
<comment type="caution">
    <text evidence="2">The sequence shown here is derived from an EMBL/GenBank/DDBJ whole genome shotgun (WGS) entry which is preliminary data.</text>
</comment>
<feature type="non-terminal residue" evidence="2">
    <location>
        <position position="1"/>
    </location>
</feature>
<evidence type="ECO:0000313" key="3">
    <source>
        <dbReference type="Proteomes" id="UP000005324"/>
    </source>
</evidence>
<dbReference type="PANTHER" id="PTHR36837">
    <property type="entry name" value="POLY(3-HYDROXYALKANOATE) POLYMERASE SUBUNIT PHAC"/>
    <property type="match status" value="1"/>
</dbReference>
<gene>
    <name evidence="2" type="ORF">HMPREF0731_0600</name>
</gene>
<keyword evidence="3" id="KW-1185">Reference proteome</keyword>
<dbReference type="InterPro" id="IPR000073">
    <property type="entry name" value="AB_hydrolase_1"/>
</dbReference>